<dbReference type="PANTHER" id="PTHR36302:SF1">
    <property type="entry name" value="COPPER CHAPERONE PCU(A)C"/>
    <property type="match status" value="1"/>
</dbReference>
<dbReference type="STRING" id="1045855.DSC_03560"/>
<evidence type="ECO:0000313" key="3">
    <source>
        <dbReference type="Proteomes" id="UP000005870"/>
    </source>
</evidence>
<name>G7UND4_PSEUP</name>
<sequence>MLKTLCIAALLSLALFAHAATPAPTVQVQQAWMRASPPHAPTAAGYLTLVNTGTQADRLLSVSSEAAERVELHGSELQGGVMRMRMLGDGLALPAGARVALAPSGTHLMFIAPRQPLVAGQTVRAILHFEHAAPQVVDFQVLLLDATAAPSHHHDMPGSKM</sequence>
<evidence type="ECO:0000313" key="2">
    <source>
        <dbReference type="EMBL" id="AER55365.1"/>
    </source>
</evidence>
<dbReference type="OrthoDB" id="9796962at2"/>
<dbReference type="InterPro" id="IPR058248">
    <property type="entry name" value="Lxx211020-like"/>
</dbReference>
<gene>
    <name evidence="2" type="ordered locus">DSC_03560</name>
</gene>
<dbReference type="EMBL" id="CP003093">
    <property type="protein sequence ID" value="AER55365.1"/>
    <property type="molecule type" value="Genomic_DNA"/>
</dbReference>
<dbReference type="Proteomes" id="UP000005870">
    <property type="component" value="Chromosome"/>
</dbReference>
<dbReference type="Pfam" id="PF04314">
    <property type="entry name" value="PCuAC"/>
    <property type="match status" value="1"/>
</dbReference>
<dbReference type="InterPro" id="IPR036182">
    <property type="entry name" value="PCuAC_sf"/>
</dbReference>
<organism evidence="2 3">
    <name type="scientific">Pseudoxanthomonas spadix (strain BD-a59)</name>
    <dbReference type="NCBI Taxonomy" id="1045855"/>
    <lineage>
        <taxon>Bacteria</taxon>
        <taxon>Pseudomonadati</taxon>
        <taxon>Pseudomonadota</taxon>
        <taxon>Gammaproteobacteria</taxon>
        <taxon>Lysobacterales</taxon>
        <taxon>Lysobacteraceae</taxon>
        <taxon>Pseudoxanthomonas</taxon>
    </lineage>
</organism>
<dbReference type="InterPro" id="IPR007410">
    <property type="entry name" value="LpqE-like"/>
</dbReference>
<protein>
    <recommendedName>
        <fullName evidence="4">Copper chaperone PCu(A)C</fullName>
    </recommendedName>
</protein>
<dbReference type="AlphaFoldDB" id="G7UND4"/>
<feature type="signal peptide" evidence="1">
    <location>
        <begin position="1"/>
        <end position="19"/>
    </location>
</feature>
<evidence type="ECO:0008006" key="4">
    <source>
        <dbReference type="Google" id="ProtNLM"/>
    </source>
</evidence>
<feature type="chain" id="PRO_5003504245" description="Copper chaperone PCu(A)C" evidence="1">
    <location>
        <begin position="20"/>
        <end position="161"/>
    </location>
</feature>
<keyword evidence="1" id="KW-0732">Signal</keyword>
<keyword evidence="3" id="KW-1185">Reference proteome</keyword>
<dbReference type="eggNOG" id="COG2847">
    <property type="taxonomic scope" value="Bacteria"/>
</dbReference>
<proteinExistence type="predicted"/>
<dbReference type="PANTHER" id="PTHR36302">
    <property type="entry name" value="BLR7088 PROTEIN"/>
    <property type="match status" value="1"/>
</dbReference>
<dbReference type="Gene3D" id="2.60.40.1890">
    <property type="entry name" value="PCu(A)C copper chaperone"/>
    <property type="match status" value="1"/>
</dbReference>
<evidence type="ECO:0000256" key="1">
    <source>
        <dbReference type="SAM" id="SignalP"/>
    </source>
</evidence>
<dbReference type="RefSeq" id="WP_014159543.1">
    <property type="nucleotide sequence ID" value="NC_016147.2"/>
</dbReference>
<reference evidence="2 3" key="1">
    <citation type="journal article" date="2012" name="J. Bacteriol.">
        <title>Complete Genome Sequence of the BTEX-Degrading Bacterium Pseudoxanthomonas spadix BD-a59.</title>
        <authorList>
            <person name="Lee S.H."/>
            <person name="Jin H.M."/>
            <person name="Lee H.J."/>
            <person name="Kim J.M."/>
            <person name="Jeon C.O."/>
        </authorList>
    </citation>
    <scope>NUCLEOTIDE SEQUENCE [LARGE SCALE GENOMIC DNA]</scope>
    <source>
        <strain evidence="2 3">BD-a59</strain>
    </source>
</reference>
<dbReference type="HOGENOM" id="CLU_100939_2_2_6"/>
<accession>G7UND4</accession>
<dbReference type="SUPFAM" id="SSF110087">
    <property type="entry name" value="DR1885-like metal-binding protein"/>
    <property type="match status" value="1"/>
</dbReference>
<dbReference type="KEGG" id="psd:DSC_03560"/>